<dbReference type="Proteomes" id="UP000308600">
    <property type="component" value="Unassembled WGS sequence"/>
</dbReference>
<gene>
    <name evidence="1" type="ORF">BDN72DRAFT_863895</name>
</gene>
<dbReference type="EMBL" id="ML208699">
    <property type="protein sequence ID" value="TFK61064.1"/>
    <property type="molecule type" value="Genomic_DNA"/>
</dbReference>
<organism evidence="1 2">
    <name type="scientific">Pluteus cervinus</name>
    <dbReference type="NCBI Taxonomy" id="181527"/>
    <lineage>
        <taxon>Eukaryota</taxon>
        <taxon>Fungi</taxon>
        <taxon>Dikarya</taxon>
        <taxon>Basidiomycota</taxon>
        <taxon>Agaricomycotina</taxon>
        <taxon>Agaricomycetes</taxon>
        <taxon>Agaricomycetidae</taxon>
        <taxon>Agaricales</taxon>
        <taxon>Pluteineae</taxon>
        <taxon>Pluteaceae</taxon>
        <taxon>Pluteus</taxon>
    </lineage>
</organism>
<keyword evidence="2" id="KW-1185">Reference proteome</keyword>
<evidence type="ECO:0000313" key="2">
    <source>
        <dbReference type="Proteomes" id="UP000308600"/>
    </source>
</evidence>
<protein>
    <submittedName>
        <fullName evidence="1">Uncharacterized protein</fullName>
    </submittedName>
</protein>
<evidence type="ECO:0000313" key="1">
    <source>
        <dbReference type="EMBL" id="TFK61064.1"/>
    </source>
</evidence>
<sequence>MQFNLPQTTHRLTGTRLGTNTTNSNRDPHVPNPPTTNERLEATVELFPITGRCGLGSARSQLTTESTSARLLGPSGIPFSLRNVKIQENWSVQTTRQTNLRKRIDGMPGVILLADSFVSGSSARKTQIVTSLNATDQISMGFDGKEAFNTKIATGIERNRSGVTTRSAPTAGKAGGRNDTSSGSVGHNTRECCKEGMKRRQPQQTSQGSRLILDQVQPITPPPTVPYPQSDNEDEVGGIPIGDDDSSSAEGPHPSSQSSGHPLPTITPFSDSELEDKVLEEAESARILQPSFARPLPSSLGRGTFAARLNMLVIQVRSSLTQVNSCFTPPDPET</sequence>
<reference evidence="1 2" key="1">
    <citation type="journal article" date="2019" name="Nat. Ecol. Evol.">
        <title>Megaphylogeny resolves global patterns of mushroom evolution.</title>
        <authorList>
            <person name="Varga T."/>
            <person name="Krizsan K."/>
            <person name="Foldi C."/>
            <person name="Dima B."/>
            <person name="Sanchez-Garcia M."/>
            <person name="Sanchez-Ramirez S."/>
            <person name="Szollosi G.J."/>
            <person name="Szarkandi J.G."/>
            <person name="Papp V."/>
            <person name="Albert L."/>
            <person name="Andreopoulos W."/>
            <person name="Angelini C."/>
            <person name="Antonin V."/>
            <person name="Barry K.W."/>
            <person name="Bougher N.L."/>
            <person name="Buchanan P."/>
            <person name="Buyck B."/>
            <person name="Bense V."/>
            <person name="Catcheside P."/>
            <person name="Chovatia M."/>
            <person name="Cooper J."/>
            <person name="Damon W."/>
            <person name="Desjardin D."/>
            <person name="Finy P."/>
            <person name="Geml J."/>
            <person name="Haridas S."/>
            <person name="Hughes K."/>
            <person name="Justo A."/>
            <person name="Karasinski D."/>
            <person name="Kautmanova I."/>
            <person name="Kiss B."/>
            <person name="Kocsube S."/>
            <person name="Kotiranta H."/>
            <person name="LaButti K.M."/>
            <person name="Lechner B.E."/>
            <person name="Liimatainen K."/>
            <person name="Lipzen A."/>
            <person name="Lukacs Z."/>
            <person name="Mihaltcheva S."/>
            <person name="Morgado L.N."/>
            <person name="Niskanen T."/>
            <person name="Noordeloos M.E."/>
            <person name="Ohm R.A."/>
            <person name="Ortiz-Santana B."/>
            <person name="Ovrebo C."/>
            <person name="Racz N."/>
            <person name="Riley R."/>
            <person name="Savchenko A."/>
            <person name="Shiryaev A."/>
            <person name="Soop K."/>
            <person name="Spirin V."/>
            <person name="Szebenyi C."/>
            <person name="Tomsovsky M."/>
            <person name="Tulloss R.E."/>
            <person name="Uehling J."/>
            <person name="Grigoriev I.V."/>
            <person name="Vagvolgyi C."/>
            <person name="Papp T."/>
            <person name="Martin F.M."/>
            <person name="Miettinen O."/>
            <person name="Hibbett D.S."/>
            <person name="Nagy L.G."/>
        </authorList>
    </citation>
    <scope>NUCLEOTIDE SEQUENCE [LARGE SCALE GENOMIC DNA]</scope>
    <source>
        <strain evidence="1 2">NL-1719</strain>
    </source>
</reference>
<proteinExistence type="predicted"/>
<accession>A0ACD3A6P6</accession>
<name>A0ACD3A6P6_9AGAR</name>